<sequence>MSPWLVALLGLVALAVGIEAVLRAERRPRESRGHGSGGGTFGIIDEVFAPTRHEALQELERQREMLAPAPTPGDPPWGTFVYGEDGAIVAVELTDAAAPAGAAPAADAGTAGRSDIHDG</sequence>
<dbReference type="RefSeq" id="WP_223409864.1">
    <property type="nucleotide sequence ID" value="NZ_JAGSHT010000021.1"/>
</dbReference>
<dbReference type="Proteomes" id="UP000826651">
    <property type="component" value="Unassembled WGS sequence"/>
</dbReference>
<accession>A0ABS7SE98</accession>
<name>A0ABS7SE98_9MICO</name>
<comment type="caution">
    <text evidence="2">The sequence shown here is derived from an EMBL/GenBank/DDBJ whole genome shotgun (WGS) entry which is preliminary data.</text>
</comment>
<protein>
    <submittedName>
        <fullName evidence="2">Uncharacterized protein</fullName>
    </submittedName>
</protein>
<evidence type="ECO:0000313" key="2">
    <source>
        <dbReference type="EMBL" id="MBZ2198674.1"/>
    </source>
</evidence>
<proteinExistence type="predicted"/>
<reference evidence="2 3" key="1">
    <citation type="submission" date="2021-04" db="EMBL/GenBank/DDBJ databases">
        <title>Ruania sp. nov., isolated from sandy soil of mangrove forest.</title>
        <authorList>
            <person name="Ge X."/>
            <person name="Huang R."/>
            <person name="Liu W."/>
        </authorList>
    </citation>
    <scope>NUCLEOTIDE SEQUENCE [LARGE SCALE GENOMIC DNA]</scope>
    <source>
        <strain evidence="2 3">N2-46</strain>
    </source>
</reference>
<evidence type="ECO:0000256" key="1">
    <source>
        <dbReference type="SAM" id="MobiDB-lite"/>
    </source>
</evidence>
<keyword evidence="3" id="KW-1185">Reference proteome</keyword>
<feature type="region of interest" description="Disordered" evidence="1">
    <location>
        <begin position="99"/>
        <end position="119"/>
    </location>
</feature>
<feature type="compositionally biased region" description="Low complexity" evidence="1">
    <location>
        <begin position="99"/>
        <end position="111"/>
    </location>
</feature>
<dbReference type="EMBL" id="JAGSHT010000021">
    <property type="protein sequence ID" value="MBZ2198674.1"/>
    <property type="molecule type" value="Genomic_DNA"/>
</dbReference>
<organism evidence="2 3">
    <name type="scientific">Occultella gossypii</name>
    <dbReference type="NCBI Taxonomy" id="2800820"/>
    <lineage>
        <taxon>Bacteria</taxon>
        <taxon>Bacillati</taxon>
        <taxon>Actinomycetota</taxon>
        <taxon>Actinomycetes</taxon>
        <taxon>Micrococcales</taxon>
        <taxon>Ruaniaceae</taxon>
        <taxon>Occultella</taxon>
    </lineage>
</organism>
<gene>
    <name evidence="2" type="ORF">KCQ71_21180</name>
</gene>
<evidence type="ECO:0000313" key="3">
    <source>
        <dbReference type="Proteomes" id="UP000826651"/>
    </source>
</evidence>